<dbReference type="PANTHER" id="PTHR31973">
    <property type="entry name" value="POLYPROTEIN, PUTATIVE-RELATED"/>
    <property type="match status" value="1"/>
</dbReference>
<dbReference type="PANTHER" id="PTHR31973:SF187">
    <property type="entry name" value="MUTATOR TRANSPOSASE MUDRA PROTEIN"/>
    <property type="match status" value="1"/>
</dbReference>
<evidence type="ECO:0000313" key="3">
    <source>
        <dbReference type="EMBL" id="KAJ8432614.1"/>
    </source>
</evidence>
<feature type="compositionally biased region" description="Polar residues" evidence="1">
    <location>
        <begin position="317"/>
        <end position="328"/>
    </location>
</feature>
<evidence type="ECO:0000313" key="4">
    <source>
        <dbReference type="Proteomes" id="UP001153076"/>
    </source>
</evidence>
<comment type="caution">
    <text evidence="3">The sequence shown here is derived from an EMBL/GenBank/DDBJ whole genome shotgun (WGS) entry which is preliminary data.</text>
</comment>
<reference evidence="3" key="1">
    <citation type="submission" date="2022-04" db="EMBL/GenBank/DDBJ databases">
        <title>Carnegiea gigantea Genome sequencing and assembly v2.</title>
        <authorList>
            <person name="Copetti D."/>
            <person name="Sanderson M.J."/>
            <person name="Burquez A."/>
            <person name="Wojciechowski M.F."/>
        </authorList>
    </citation>
    <scope>NUCLEOTIDE SEQUENCE</scope>
    <source>
        <strain evidence="3">SGP5-SGP5p</strain>
        <tissue evidence="3">Aerial part</tissue>
    </source>
</reference>
<dbReference type="Pfam" id="PF03108">
    <property type="entry name" value="DBD_Tnp_Mut"/>
    <property type="match status" value="1"/>
</dbReference>
<organism evidence="3 4">
    <name type="scientific">Carnegiea gigantea</name>
    <dbReference type="NCBI Taxonomy" id="171969"/>
    <lineage>
        <taxon>Eukaryota</taxon>
        <taxon>Viridiplantae</taxon>
        <taxon>Streptophyta</taxon>
        <taxon>Embryophyta</taxon>
        <taxon>Tracheophyta</taxon>
        <taxon>Spermatophyta</taxon>
        <taxon>Magnoliopsida</taxon>
        <taxon>eudicotyledons</taxon>
        <taxon>Gunneridae</taxon>
        <taxon>Pentapetalae</taxon>
        <taxon>Caryophyllales</taxon>
        <taxon>Cactineae</taxon>
        <taxon>Cactaceae</taxon>
        <taxon>Cactoideae</taxon>
        <taxon>Echinocereeae</taxon>
        <taxon>Carnegiea</taxon>
    </lineage>
</organism>
<accession>A0A9Q1Q8R0</accession>
<protein>
    <recommendedName>
        <fullName evidence="2">Transposase MuDR plant domain-containing protein</fullName>
    </recommendedName>
</protein>
<evidence type="ECO:0000256" key="1">
    <source>
        <dbReference type="SAM" id="MobiDB-lite"/>
    </source>
</evidence>
<gene>
    <name evidence="3" type="ORF">Cgig2_032895</name>
</gene>
<feature type="compositionally biased region" description="Low complexity" evidence="1">
    <location>
        <begin position="373"/>
        <end position="393"/>
    </location>
</feature>
<keyword evidence="4" id="KW-1185">Reference proteome</keyword>
<feature type="region of interest" description="Disordered" evidence="1">
    <location>
        <begin position="294"/>
        <end position="393"/>
    </location>
</feature>
<name>A0A9Q1Q8R0_9CARY</name>
<proteinExistence type="predicted"/>
<dbReference type="AlphaFoldDB" id="A0A9Q1Q8R0"/>
<evidence type="ECO:0000259" key="2">
    <source>
        <dbReference type="Pfam" id="PF03108"/>
    </source>
</evidence>
<dbReference type="OrthoDB" id="687700at2759"/>
<feature type="compositionally biased region" description="Basic and acidic residues" evidence="1">
    <location>
        <begin position="300"/>
        <end position="313"/>
    </location>
</feature>
<dbReference type="InterPro" id="IPR004332">
    <property type="entry name" value="Transposase_MuDR"/>
</dbReference>
<dbReference type="Proteomes" id="UP001153076">
    <property type="component" value="Unassembled WGS sequence"/>
</dbReference>
<feature type="domain" description="Transposase MuDR plant" evidence="2">
    <location>
        <begin position="14"/>
        <end position="76"/>
    </location>
</feature>
<dbReference type="EMBL" id="JAKOGI010000596">
    <property type="protein sequence ID" value="KAJ8432614.1"/>
    <property type="molecule type" value="Genomic_DNA"/>
</dbReference>
<sequence>MVTCGQGILMGQSVTVGDMFIDKDQWSNVIREFAIREGFCLQRIKTEKCRHIARYKNENCDWKVHCTRLVDGVTWQVKSLKGSYSYPKLQHNSLASYHWIANTLLTDFKANPTMGLKVMQEIVMERHDLDIPIHTCQRAKRKAGAKLHMLFWAACNAYTKYIYKQTMESIKKESKEAYEYTFNPELKCPDNTTNFVESFNGKIEKYRSSQSSHCWKLLEESLCKQLSRISKDWKGKVVPKVKMLLVKAEKESKAFRLTPIGREIFEALKGPTHFTVDLNTHHCDCMEETDCPKIGPPPVEIKRGRPQTERRNLLEVSPSNVASTNSLVITKGATERMGANRPSYKEKRGKRKVGRPNKEGPPVKKSKTTHQLSSSRVASQPSSSKKLARPSSSKKNQVAAMLCYALLLYVPAGDVGVVSTFSVEYKL</sequence>